<dbReference type="InterPro" id="IPR035903">
    <property type="entry name" value="HesB-like_dom_sf"/>
</dbReference>
<dbReference type="RefSeq" id="WP_376865120.1">
    <property type="nucleotide sequence ID" value="NZ_JBHRYB010000005.1"/>
</dbReference>
<dbReference type="Gene3D" id="2.60.300.12">
    <property type="entry name" value="HesB-like domain"/>
    <property type="match status" value="1"/>
</dbReference>
<feature type="domain" description="Core" evidence="2">
    <location>
        <begin position="20"/>
        <end position="121"/>
    </location>
</feature>
<dbReference type="SUPFAM" id="SSF89360">
    <property type="entry name" value="HesB-like domain"/>
    <property type="match status" value="1"/>
</dbReference>
<dbReference type="InterPro" id="IPR000361">
    <property type="entry name" value="ATAP_core_dom"/>
</dbReference>
<reference evidence="4" key="1">
    <citation type="journal article" date="2019" name="Int. J. Syst. Evol. Microbiol.">
        <title>The Global Catalogue of Microorganisms (GCM) 10K type strain sequencing project: providing services to taxonomists for standard genome sequencing and annotation.</title>
        <authorList>
            <consortium name="The Broad Institute Genomics Platform"/>
            <consortium name="The Broad Institute Genome Sequencing Center for Infectious Disease"/>
            <person name="Wu L."/>
            <person name="Ma J."/>
        </authorList>
    </citation>
    <scope>NUCLEOTIDE SEQUENCE [LARGE SCALE GENOMIC DNA]</scope>
    <source>
        <strain evidence="4">KCTC 42424</strain>
    </source>
</reference>
<dbReference type="NCBIfam" id="TIGR00049">
    <property type="entry name" value="iron-sulfur cluster assembly accessory protein"/>
    <property type="match status" value="1"/>
</dbReference>
<gene>
    <name evidence="3" type="ORF">ACFOMG_04790</name>
</gene>
<evidence type="ECO:0000313" key="3">
    <source>
        <dbReference type="EMBL" id="MFC3679427.1"/>
    </source>
</evidence>
<protein>
    <submittedName>
        <fullName evidence="3">HesB/IscA family protein</fullName>
    </submittedName>
</protein>
<evidence type="ECO:0000256" key="1">
    <source>
        <dbReference type="ARBA" id="ARBA00006718"/>
    </source>
</evidence>
<dbReference type="InterPro" id="IPR016092">
    <property type="entry name" value="ATAP"/>
</dbReference>
<dbReference type="InterPro" id="IPR050322">
    <property type="entry name" value="Fe-S_cluster_asmbl/transfer"/>
</dbReference>
<comment type="similarity">
    <text evidence="1">Belongs to the HesB/IscA family.</text>
</comment>
<evidence type="ECO:0000259" key="2">
    <source>
        <dbReference type="Pfam" id="PF01521"/>
    </source>
</evidence>
<sequence>MTIETFDPSAASNTMPAPQVSMTEAALQHVRKQLAKNTAMAGIRLGVKKSGCSGFKYDIEFVSAAQDGDIALQLADDVTLFIAADAASFVKGTEIDFSKEGLNSTIKFNNPNAKDLCGCGESFSV</sequence>
<dbReference type="EMBL" id="JBHRYB010000005">
    <property type="protein sequence ID" value="MFC3679427.1"/>
    <property type="molecule type" value="Genomic_DNA"/>
</dbReference>
<dbReference type="PANTHER" id="PTHR10072">
    <property type="entry name" value="IRON-SULFUR CLUSTER ASSEMBLY PROTEIN"/>
    <property type="match status" value="1"/>
</dbReference>
<dbReference type="PANTHER" id="PTHR10072:SF47">
    <property type="entry name" value="PROTEIN SUFA"/>
    <property type="match status" value="1"/>
</dbReference>
<accession>A0ABV7VQQ5</accession>
<organism evidence="3 4">
    <name type="scientific">Bacterioplanoides pacificum</name>
    <dbReference type="NCBI Taxonomy" id="1171596"/>
    <lineage>
        <taxon>Bacteria</taxon>
        <taxon>Pseudomonadati</taxon>
        <taxon>Pseudomonadota</taxon>
        <taxon>Gammaproteobacteria</taxon>
        <taxon>Oceanospirillales</taxon>
        <taxon>Oceanospirillaceae</taxon>
        <taxon>Bacterioplanoides</taxon>
    </lineage>
</organism>
<keyword evidence="4" id="KW-1185">Reference proteome</keyword>
<dbReference type="Pfam" id="PF01521">
    <property type="entry name" value="Fe-S_biosyn"/>
    <property type="match status" value="1"/>
</dbReference>
<dbReference type="Proteomes" id="UP001595722">
    <property type="component" value="Unassembled WGS sequence"/>
</dbReference>
<name>A0ABV7VQQ5_9GAMM</name>
<evidence type="ECO:0000313" key="4">
    <source>
        <dbReference type="Proteomes" id="UP001595722"/>
    </source>
</evidence>
<proteinExistence type="inferred from homology"/>
<comment type="caution">
    <text evidence="3">The sequence shown here is derived from an EMBL/GenBank/DDBJ whole genome shotgun (WGS) entry which is preliminary data.</text>
</comment>